<dbReference type="AlphaFoldDB" id="R4LBT6"/>
<reference evidence="1" key="1">
    <citation type="journal article" date="2013" name="Plasmid">
        <title>Sequence determination and analysis of three plasmids of Pseudomonas sp. GLE121, a psychrophile isolated from surface ice of Ecology Glacier (Antarctica).</title>
        <authorList>
            <person name="Dziewit L."/>
            <person name="Grzesiak J."/>
            <person name="Ciok A."/>
            <person name="Nieckarz M."/>
            <person name="Zdanowski M.K."/>
            <person name="Bartosik D."/>
        </authorList>
    </citation>
    <scope>NUCLEOTIDE SEQUENCE</scope>
    <source>
        <strain evidence="1">GLE121</strain>
        <plasmid evidence="1">pGLE121P3</plasmid>
    </source>
</reference>
<keyword evidence="1" id="KW-0614">Plasmid</keyword>
<sequence>MHHRDLRPTKAERSSAALREAAKSAEFNHKWLSAAELYEAAASFCPPRAMYLSQAEINRMLRKADNCRQLSSSGEGGNCVTGKETEFTTMTLADLAVWYTINIGYNPVEETPTLTVEELRRTCVEYCEIRGFAEKNPDW</sequence>
<geneLocation type="plasmid" evidence="1">
    <name>pGLE121P3</name>
</geneLocation>
<organism evidence="1">
    <name type="scientific">Pseudomonas sp. GLE121</name>
    <dbReference type="NCBI Taxonomy" id="1329969"/>
    <lineage>
        <taxon>Bacteria</taxon>
        <taxon>Pseudomonadati</taxon>
        <taxon>Pseudomonadota</taxon>
        <taxon>Gammaproteobacteria</taxon>
        <taxon>Pseudomonadales</taxon>
        <taxon>Pseudomonadaceae</taxon>
        <taxon>Pseudomonas</taxon>
    </lineage>
</organism>
<name>R4LBT6_9PSED</name>
<proteinExistence type="predicted"/>
<dbReference type="RefSeq" id="WP_015647621.1">
    <property type="nucleotide sequence ID" value="NC_021212.1"/>
</dbReference>
<dbReference type="EMBL" id="KC542383">
    <property type="protein sequence ID" value="AGL12866.1"/>
    <property type="molecule type" value="Genomic_DNA"/>
</dbReference>
<accession>R4LBT6</accession>
<evidence type="ECO:0000313" key="1">
    <source>
        <dbReference type="EMBL" id="AGL12866.1"/>
    </source>
</evidence>
<protein>
    <submittedName>
        <fullName evidence="1">Uncharacterized protein</fullName>
    </submittedName>
</protein>